<comment type="caution">
    <text evidence="1">The sequence shown here is derived from an EMBL/GenBank/DDBJ whole genome shotgun (WGS) entry which is preliminary data.</text>
</comment>
<accession>A0ABQ6ERZ6</accession>
<name>A0ABQ6ERZ6_9VIBR</name>
<evidence type="ECO:0000313" key="1">
    <source>
        <dbReference type="EMBL" id="GLT15511.1"/>
    </source>
</evidence>
<evidence type="ECO:0000313" key="2">
    <source>
        <dbReference type="Proteomes" id="UP001157156"/>
    </source>
</evidence>
<gene>
    <name evidence="1" type="ORF">GCM10007931_24860</name>
</gene>
<sequence>MITDFDELYIKHRDIVSDTLDEELKVMLEEFVCDTGFSLNNDLKTITNKVQQIALSKYAIKDKLEQHYSICPLCGANSKTYFIPRGFKLGTGGTRGNGLQMHLEGRTNGEQCTVMFSVYKISEFYDKLMNRRTFY</sequence>
<dbReference type="EMBL" id="BSPV01000009">
    <property type="protein sequence ID" value="GLT15511.1"/>
    <property type="molecule type" value="Genomic_DNA"/>
</dbReference>
<protein>
    <submittedName>
        <fullName evidence="1">Uncharacterized protein</fullName>
    </submittedName>
</protein>
<reference evidence="2" key="1">
    <citation type="journal article" date="2019" name="Int. J. Syst. Evol. Microbiol.">
        <title>The Global Catalogue of Microorganisms (GCM) 10K type strain sequencing project: providing services to taxonomists for standard genome sequencing and annotation.</title>
        <authorList>
            <consortium name="The Broad Institute Genomics Platform"/>
            <consortium name="The Broad Institute Genome Sequencing Center for Infectious Disease"/>
            <person name="Wu L."/>
            <person name="Ma J."/>
        </authorList>
    </citation>
    <scope>NUCLEOTIDE SEQUENCE [LARGE SCALE GENOMIC DNA]</scope>
    <source>
        <strain evidence="2">NBRC 111146</strain>
    </source>
</reference>
<proteinExistence type="predicted"/>
<organism evidence="1 2">
    <name type="scientific">Vibrio algivorus</name>
    <dbReference type="NCBI Taxonomy" id="1667024"/>
    <lineage>
        <taxon>Bacteria</taxon>
        <taxon>Pseudomonadati</taxon>
        <taxon>Pseudomonadota</taxon>
        <taxon>Gammaproteobacteria</taxon>
        <taxon>Vibrionales</taxon>
        <taxon>Vibrionaceae</taxon>
        <taxon>Vibrio</taxon>
    </lineage>
</organism>
<dbReference type="Proteomes" id="UP001157156">
    <property type="component" value="Unassembled WGS sequence"/>
</dbReference>
<dbReference type="RefSeq" id="WP_089123455.1">
    <property type="nucleotide sequence ID" value="NZ_BSPV01000009.1"/>
</dbReference>
<keyword evidence="2" id="KW-1185">Reference proteome</keyword>